<keyword evidence="2 9" id="KW-0813">Transport</keyword>
<proteinExistence type="inferred from homology"/>
<feature type="transmembrane region" description="Helical" evidence="9">
    <location>
        <begin position="153"/>
        <end position="171"/>
    </location>
</feature>
<evidence type="ECO:0000256" key="7">
    <source>
        <dbReference type="ARBA" id="ARBA00023136"/>
    </source>
</evidence>
<comment type="function">
    <text evidence="9">Part of the tripartite ATP-independent periplasmic (TRAP) transport system.</text>
</comment>
<dbReference type="GO" id="GO:0005886">
    <property type="term" value="C:plasma membrane"/>
    <property type="evidence" value="ECO:0007669"/>
    <property type="project" value="UniProtKB-SubCell"/>
</dbReference>
<evidence type="ECO:0000256" key="9">
    <source>
        <dbReference type="RuleBase" id="RU369079"/>
    </source>
</evidence>
<dbReference type="EMBL" id="JACTAG010000002">
    <property type="protein sequence ID" value="MBD3664895.1"/>
    <property type="molecule type" value="Genomic_DNA"/>
</dbReference>
<evidence type="ECO:0000313" key="11">
    <source>
        <dbReference type="EMBL" id="MBD3664895.1"/>
    </source>
</evidence>
<evidence type="ECO:0000256" key="4">
    <source>
        <dbReference type="ARBA" id="ARBA00022519"/>
    </source>
</evidence>
<gene>
    <name evidence="11" type="ORF">H9Q16_13255</name>
</gene>
<name>A0A927D4I5_9RHOB</name>
<dbReference type="Pfam" id="PF04290">
    <property type="entry name" value="DctQ"/>
    <property type="match status" value="1"/>
</dbReference>
<evidence type="ECO:0000256" key="5">
    <source>
        <dbReference type="ARBA" id="ARBA00022692"/>
    </source>
</evidence>
<feature type="transmembrane region" description="Helical" evidence="9">
    <location>
        <begin position="103"/>
        <end position="127"/>
    </location>
</feature>
<comment type="similarity">
    <text evidence="8 9">Belongs to the TRAP transporter small permease family.</text>
</comment>
<comment type="caution">
    <text evidence="11">The sequence shown here is derived from an EMBL/GenBank/DDBJ whole genome shotgun (WGS) entry which is preliminary data.</text>
</comment>
<evidence type="ECO:0000259" key="10">
    <source>
        <dbReference type="Pfam" id="PF04290"/>
    </source>
</evidence>
<keyword evidence="6 9" id="KW-1133">Transmembrane helix</keyword>
<dbReference type="GO" id="GO:0015740">
    <property type="term" value="P:C4-dicarboxylate transport"/>
    <property type="evidence" value="ECO:0007669"/>
    <property type="project" value="TreeGrafter"/>
</dbReference>
<protein>
    <recommendedName>
        <fullName evidence="9">TRAP transporter small permease protein</fullName>
    </recommendedName>
</protein>
<reference evidence="11" key="1">
    <citation type="submission" date="2020-08" db="EMBL/GenBank/DDBJ databases">
        <title>Sulfitobacter aestuariivivens sp. nov., isolated from a tidal flat.</title>
        <authorList>
            <person name="Park S."/>
            <person name="Yoon J.-H."/>
        </authorList>
    </citation>
    <scope>NUCLEOTIDE SEQUENCE</scope>
    <source>
        <strain evidence="11">TSTF-M16</strain>
    </source>
</reference>
<dbReference type="RefSeq" id="WP_191075904.1">
    <property type="nucleotide sequence ID" value="NZ_JACTAG010000002.1"/>
</dbReference>
<comment type="subcellular location">
    <subcellularLocation>
        <location evidence="1 9">Cell inner membrane</location>
        <topology evidence="1 9">Multi-pass membrane protein</topology>
    </subcellularLocation>
</comment>
<dbReference type="PANTHER" id="PTHR35011:SF10">
    <property type="entry name" value="TRAP TRANSPORTER SMALL PERMEASE PROTEIN"/>
    <property type="match status" value="1"/>
</dbReference>
<dbReference type="Proteomes" id="UP000635142">
    <property type="component" value="Unassembled WGS sequence"/>
</dbReference>
<evidence type="ECO:0000256" key="1">
    <source>
        <dbReference type="ARBA" id="ARBA00004429"/>
    </source>
</evidence>
<sequence>MSTDQSVGRASQPGHILRALDAITLAANVVGSCLIVGLVALITCDVIGRNLFATPVAGVPEMVSLSIVAIVFLQAPQALSAGRMTRSDGVIDILHARRPRIAAALETLFDGVGILVLGAILFAHWPIMTRSWERGDFIGAVGNFTAPTWPVKVMLAIGATLLALQFAARILRRFSR</sequence>
<dbReference type="InterPro" id="IPR055348">
    <property type="entry name" value="DctQ"/>
</dbReference>
<evidence type="ECO:0000256" key="3">
    <source>
        <dbReference type="ARBA" id="ARBA00022475"/>
    </source>
</evidence>
<accession>A0A927D4I5</accession>
<evidence type="ECO:0000313" key="12">
    <source>
        <dbReference type="Proteomes" id="UP000635142"/>
    </source>
</evidence>
<evidence type="ECO:0000256" key="2">
    <source>
        <dbReference type="ARBA" id="ARBA00022448"/>
    </source>
</evidence>
<keyword evidence="12" id="KW-1185">Reference proteome</keyword>
<feature type="transmembrane region" description="Helical" evidence="9">
    <location>
        <begin position="20"/>
        <end position="42"/>
    </location>
</feature>
<feature type="domain" description="Tripartite ATP-independent periplasmic transporters DctQ component" evidence="10">
    <location>
        <begin position="38"/>
        <end position="175"/>
    </location>
</feature>
<evidence type="ECO:0000256" key="6">
    <source>
        <dbReference type="ARBA" id="ARBA00022989"/>
    </source>
</evidence>
<organism evidence="11 12">
    <name type="scientific">Sulfitobacter aestuariivivens</name>
    <dbReference type="NCBI Taxonomy" id="2766981"/>
    <lineage>
        <taxon>Bacteria</taxon>
        <taxon>Pseudomonadati</taxon>
        <taxon>Pseudomonadota</taxon>
        <taxon>Alphaproteobacteria</taxon>
        <taxon>Rhodobacterales</taxon>
        <taxon>Roseobacteraceae</taxon>
        <taxon>Sulfitobacter</taxon>
    </lineage>
</organism>
<keyword evidence="3" id="KW-1003">Cell membrane</keyword>
<keyword evidence="4 9" id="KW-0997">Cell inner membrane</keyword>
<dbReference type="AlphaFoldDB" id="A0A927D4I5"/>
<evidence type="ECO:0000256" key="8">
    <source>
        <dbReference type="ARBA" id="ARBA00038436"/>
    </source>
</evidence>
<comment type="subunit">
    <text evidence="9">The complex comprises the extracytoplasmic solute receptor protein and the two transmembrane proteins.</text>
</comment>
<keyword evidence="5 9" id="KW-0812">Transmembrane</keyword>
<keyword evidence="7 9" id="KW-0472">Membrane</keyword>
<dbReference type="PANTHER" id="PTHR35011">
    <property type="entry name" value="2,3-DIKETO-L-GULONATE TRAP TRANSPORTER SMALL PERMEASE PROTEIN YIAM"/>
    <property type="match status" value="1"/>
</dbReference>
<dbReference type="InterPro" id="IPR007387">
    <property type="entry name" value="TRAP_DctQ"/>
</dbReference>
<dbReference type="GO" id="GO:0022857">
    <property type="term" value="F:transmembrane transporter activity"/>
    <property type="evidence" value="ECO:0007669"/>
    <property type="project" value="UniProtKB-UniRule"/>
</dbReference>
<feature type="transmembrane region" description="Helical" evidence="9">
    <location>
        <begin position="62"/>
        <end position="82"/>
    </location>
</feature>